<name>A1K3C9_AZOSB</name>
<dbReference type="AlphaFoldDB" id="A1K3C9"/>
<gene>
    <name evidence="2" type="ordered locus">azo0717</name>
</gene>
<sequence length="107" mass="12777">MKPTTLRYLAPILLCGGLLAALPAQAHGDRYDRGDRAEWRHRHWGHPHKHHFHGRETVVRERVIIRERPRYYEEEVRYYERPAYRAYRHDPAVVIGVQIPPLVIPLR</sequence>
<accession>A1K3C9</accession>
<keyword evidence="1" id="KW-0732">Signal</keyword>
<dbReference type="eggNOG" id="ENOG50344UQ">
    <property type="taxonomic scope" value="Bacteria"/>
</dbReference>
<dbReference type="Proteomes" id="UP000002588">
    <property type="component" value="Chromosome"/>
</dbReference>
<evidence type="ECO:0000256" key="1">
    <source>
        <dbReference type="SAM" id="SignalP"/>
    </source>
</evidence>
<proteinExistence type="predicted"/>
<dbReference type="KEGG" id="azo:azo0717"/>
<dbReference type="STRING" id="62928.azo0717"/>
<evidence type="ECO:0000313" key="2">
    <source>
        <dbReference type="EMBL" id="CAL93334.1"/>
    </source>
</evidence>
<feature type="signal peptide" evidence="1">
    <location>
        <begin position="1"/>
        <end position="26"/>
    </location>
</feature>
<reference evidence="2 3" key="1">
    <citation type="journal article" date="2006" name="Nat. Biotechnol.">
        <title>Complete genome of the mutualistic, N2-fixing grass endophyte Azoarcus sp. strain BH72.</title>
        <authorList>
            <person name="Krause A."/>
            <person name="Ramakumar A."/>
            <person name="Bartels D."/>
            <person name="Battistoni F."/>
            <person name="Bekel T."/>
            <person name="Boch J."/>
            <person name="Boehm M."/>
            <person name="Friedrich F."/>
            <person name="Hurek T."/>
            <person name="Krause L."/>
            <person name="Linke B."/>
            <person name="McHardy A.C."/>
            <person name="Sarkar A."/>
            <person name="Schneiker S."/>
            <person name="Syed A.A."/>
            <person name="Thauer R."/>
            <person name="Vorhoelter F.-J."/>
            <person name="Weidner S."/>
            <person name="Puehler A."/>
            <person name="Reinhold-Hurek B."/>
            <person name="Kaiser O."/>
            <person name="Goesmann A."/>
        </authorList>
    </citation>
    <scope>NUCLEOTIDE SEQUENCE [LARGE SCALE GENOMIC DNA]</scope>
    <source>
        <strain evidence="2 3">BH72</strain>
    </source>
</reference>
<dbReference type="EMBL" id="AM406670">
    <property type="protein sequence ID" value="CAL93334.1"/>
    <property type="molecule type" value="Genomic_DNA"/>
</dbReference>
<keyword evidence="3" id="KW-1185">Reference proteome</keyword>
<organism evidence="2 3">
    <name type="scientific">Azoarcus sp. (strain BH72)</name>
    <dbReference type="NCBI Taxonomy" id="418699"/>
    <lineage>
        <taxon>Bacteria</taxon>
        <taxon>Pseudomonadati</taxon>
        <taxon>Pseudomonadota</taxon>
        <taxon>Betaproteobacteria</taxon>
        <taxon>Rhodocyclales</taxon>
        <taxon>Zoogloeaceae</taxon>
        <taxon>Azoarcus</taxon>
    </lineage>
</organism>
<dbReference type="RefSeq" id="WP_011764452.1">
    <property type="nucleotide sequence ID" value="NC_008702.1"/>
</dbReference>
<evidence type="ECO:0000313" key="3">
    <source>
        <dbReference type="Proteomes" id="UP000002588"/>
    </source>
</evidence>
<protein>
    <submittedName>
        <fullName evidence="2">Conserved hypothetical secreted protein</fullName>
    </submittedName>
</protein>
<dbReference type="HOGENOM" id="CLU_2169860_0_0_4"/>
<feature type="chain" id="PRO_5002635813" evidence="1">
    <location>
        <begin position="27"/>
        <end position="107"/>
    </location>
</feature>